<dbReference type="InterPro" id="IPR048366">
    <property type="entry name" value="TNP-like_GBD"/>
</dbReference>
<evidence type="ECO:0000256" key="1">
    <source>
        <dbReference type="SAM" id="MobiDB-lite"/>
    </source>
</evidence>
<proteinExistence type="predicted"/>
<dbReference type="EMBL" id="JAHWGI010001324">
    <property type="protein sequence ID" value="KAK3928272.1"/>
    <property type="molecule type" value="Genomic_DNA"/>
</dbReference>
<feature type="region of interest" description="Disordered" evidence="1">
    <location>
        <begin position="263"/>
        <end position="298"/>
    </location>
</feature>
<gene>
    <name evidence="3" type="ORF">KUF71_000542</name>
</gene>
<organism evidence="3 4">
    <name type="scientific">Frankliniella fusca</name>
    <dbReference type="NCBI Taxonomy" id="407009"/>
    <lineage>
        <taxon>Eukaryota</taxon>
        <taxon>Metazoa</taxon>
        <taxon>Ecdysozoa</taxon>
        <taxon>Arthropoda</taxon>
        <taxon>Hexapoda</taxon>
        <taxon>Insecta</taxon>
        <taxon>Pterygota</taxon>
        <taxon>Neoptera</taxon>
        <taxon>Paraneoptera</taxon>
        <taxon>Thysanoptera</taxon>
        <taxon>Terebrantia</taxon>
        <taxon>Thripoidea</taxon>
        <taxon>Thripidae</taxon>
        <taxon>Frankliniella</taxon>
    </lineage>
</organism>
<evidence type="ECO:0000313" key="4">
    <source>
        <dbReference type="Proteomes" id="UP001219518"/>
    </source>
</evidence>
<sequence length="298" mass="34009">MMLRRRLEKNGQKIMWSTIVDLYNHQKNKNLRLCPKLNLQSVFLNGYSKLKVKYVACVLSRSVAQMLEDLKWENTAETVNFIRKTNDFLDMLNGAHSQQGHRSRNENLNPYCSTSDHRFGALEGFLNYLQEWRADAEAKGFTNITVDTSTQDAAPDHQDVDDPFDPNDEELVQEDPASVRQLPLQTVEGIQITVRGFIGAVKFLLCAGTRFINARVFCQDPLEQYFSKQMSKCGGSTNPNQYQVQVNQRLIHMANDMACASHSGNTEVQKTSKAKALSDEPLPKRRKTKNVFDFHTNE</sequence>
<dbReference type="AlphaFoldDB" id="A0AAE1HVN5"/>
<dbReference type="Pfam" id="PF21788">
    <property type="entry name" value="TNP-like_GBD"/>
    <property type="match status" value="1"/>
</dbReference>
<comment type="caution">
    <text evidence="3">The sequence shown here is derived from an EMBL/GenBank/DDBJ whole genome shotgun (WGS) entry which is preliminary data.</text>
</comment>
<feature type="domain" description="Transposable element P transposase-like GTP-binding insertion" evidence="2">
    <location>
        <begin position="6"/>
        <end position="96"/>
    </location>
</feature>
<keyword evidence="4" id="KW-1185">Reference proteome</keyword>
<dbReference type="Proteomes" id="UP001219518">
    <property type="component" value="Unassembled WGS sequence"/>
</dbReference>
<reference evidence="3" key="2">
    <citation type="journal article" date="2023" name="BMC Genomics">
        <title>Pest status, molecular evolution, and epigenetic factors derived from the genome assembly of Frankliniella fusca, a thysanopteran phytovirus vector.</title>
        <authorList>
            <person name="Catto M.A."/>
            <person name="Labadie P.E."/>
            <person name="Jacobson A.L."/>
            <person name="Kennedy G.G."/>
            <person name="Srinivasan R."/>
            <person name="Hunt B.G."/>
        </authorList>
    </citation>
    <scope>NUCLEOTIDE SEQUENCE</scope>
    <source>
        <strain evidence="3">PL_HMW_Pooled</strain>
    </source>
</reference>
<evidence type="ECO:0000259" key="2">
    <source>
        <dbReference type="Pfam" id="PF21788"/>
    </source>
</evidence>
<name>A0AAE1HVN5_9NEOP</name>
<reference evidence="3" key="1">
    <citation type="submission" date="2021-07" db="EMBL/GenBank/DDBJ databases">
        <authorList>
            <person name="Catto M.A."/>
            <person name="Jacobson A."/>
            <person name="Kennedy G."/>
            <person name="Labadie P."/>
            <person name="Hunt B.G."/>
            <person name="Srinivasan R."/>
        </authorList>
    </citation>
    <scope>NUCLEOTIDE SEQUENCE</scope>
    <source>
        <strain evidence="3">PL_HMW_Pooled</strain>
        <tissue evidence="3">Head</tissue>
    </source>
</reference>
<protein>
    <submittedName>
        <fullName evidence="3">Relaxin-3</fullName>
    </submittedName>
</protein>
<accession>A0AAE1HVN5</accession>
<evidence type="ECO:0000313" key="3">
    <source>
        <dbReference type="EMBL" id="KAK3928272.1"/>
    </source>
</evidence>